<evidence type="ECO:0000256" key="1">
    <source>
        <dbReference type="ARBA" id="ARBA00002869"/>
    </source>
</evidence>
<dbReference type="Gene3D" id="3.30.160.40">
    <property type="entry name" value="Porphobilinogen deaminase, C-terminal domain"/>
    <property type="match status" value="1"/>
</dbReference>
<organism evidence="12 13">
    <name type="scientific">Xanthobacter agilis</name>
    <dbReference type="NCBI Taxonomy" id="47492"/>
    <lineage>
        <taxon>Bacteria</taxon>
        <taxon>Pseudomonadati</taxon>
        <taxon>Pseudomonadota</taxon>
        <taxon>Alphaproteobacteria</taxon>
        <taxon>Hyphomicrobiales</taxon>
        <taxon>Xanthobacteraceae</taxon>
        <taxon>Xanthobacter</taxon>
    </lineage>
</organism>
<dbReference type="InterPro" id="IPR036803">
    <property type="entry name" value="Porphobilinogen_deaminase_C_sf"/>
</dbReference>
<reference evidence="12 13" key="1">
    <citation type="submission" date="2023-07" db="EMBL/GenBank/DDBJ databases">
        <title>Genomic Encyclopedia of Type Strains, Phase IV (KMG-IV): sequencing the most valuable type-strain genomes for metagenomic binning, comparative biology and taxonomic classification.</title>
        <authorList>
            <person name="Goeker M."/>
        </authorList>
    </citation>
    <scope>NUCLEOTIDE SEQUENCE [LARGE SCALE GENOMIC DNA]</scope>
    <source>
        <strain evidence="12 13">DSM 3770</strain>
    </source>
</reference>
<dbReference type="PIRSF" id="PIRSF001438">
    <property type="entry name" value="4pyrrol_synth_OHMeBilane_synth"/>
    <property type="match status" value="1"/>
</dbReference>
<dbReference type="InterPro" id="IPR022418">
    <property type="entry name" value="Porphobilinogen_deaminase_C"/>
</dbReference>
<dbReference type="PANTHER" id="PTHR11557">
    <property type="entry name" value="PORPHOBILINOGEN DEAMINASE"/>
    <property type="match status" value="1"/>
</dbReference>
<evidence type="ECO:0000313" key="12">
    <source>
        <dbReference type="EMBL" id="MDQ0506981.1"/>
    </source>
</evidence>
<feature type="region of interest" description="Disordered" evidence="9">
    <location>
        <begin position="1"/>
        <end position="21"/>
    </location>
</feature>
<evidence type="ECO:0000313" key="13">
    <source>
        <dbReference type="Proteomes" id="UP001241747"/>
    </source>
</evidence>
<dbReference type="Gene3D" id="3.40.190.10">
    <property type="entry name" value="Periplasmic binding protein-like II"/>
    <property type="match status" value="2"/>
</dbReference>
<feature type="modified residue" description="S-(dipyrrolylmethanemethyl)cysteine" evidence="8">
    <location>
        <position position="262"/>
    </location>
</feature>
<proteinExistence type="inferred from homology"/>
<accession>A0ABU0LIL6</accession>
<evidence type="ECO:0000256" key="6">
    <source>
        <dbReference type="ARBA" id="ARBA00023244"/>
    </source>
</evidence>
<dbReference type="EC" id="2.5.1.61" evidence="8"/>
<comment type="catalytic activity">
    <reaction evidence="7 8">
        <text>4 porphobilinogen + H2O = hydroxymethylbilane + 4 NH4(+)</text>
        <dbReference type="Rhea" id="RHEA:13185"/>
        <dbReference type="ChEBI" id="CHEBI:15377"/>
        <dbReference type="ChEBI" id="CHEBI:28938"/>
        <dbReference type="ChEBI" id="CHEBI:57845"/>
        <dbReference type="ChEBI" id="CHEBI:58126"/>
        <dbReference type="EC" id="2.5.1.61"/>
    </reaction>
</comment>
<keyword evidence="5 8" id="KW-0808">Transferase</keyword>
<comment type="caution">
    <text evidence="12">The sequence shown here is derived from an EMBL/GenBank/DDBJ whole genome shotgun (WGS) entry which is preliminary data.</text>
</comment>
<comment type="subunit">
    <text evidence="4 8">Monomer.</text>
</comment>
<gene>
    <name evidence="8" type="primary">hemC</name>
    <name evidence="12" type="ORF">QOZ94_003796</name>
</gene>
<sequence length="325" mass="33307">MSADTNIQTSPSPASASKAVAPRLRIGTRGSPLALWQAHAVQAALAAALGRPAEGIAIEIIRTTGDTIQDRALSEAGGKGLFTKEIEDALLEGRIDLAVHSAKDVATVLPEGLHLSGYLPRADVRDALILKRGAGLDDLPAGAKVGTASLRRAAQMKRLRPDLKVELLRGNVHTRLARVREGDFDATLLAFAGLSRLGLAHEANAVLETRSFLPAVGQGAVAIECRVADAATNAAIAAIACRDTGIALAAERAFLAALDGSCRTPIAGLATVEGDLVRLAGLVLALDGSDAAETEDSAPIAEAAALGARCGGRLRDSAPARALGL</sequence>
<evidence type="ECO:0000259" key="10">
    <source>
        <dbReference type="Pfam" id="PF01379"/>
    </source>
</evidence>
<keyword evidence="6 8" id="KW-0627">Porphyrin biosynthesis</keyword>
<dbReference type="Pfam" id="PF03900">
    <property type="entry name" value="Porphobil_deamC"/>
    <property type="match status" value="1"/>
</dbReference>
<keyword evidence="13" id="KW-1185">Reference proteome</keyword>
<evidence type="ECO:0000256" key="9">
    <source>
        <dbReference type="SAM" id="MobiDB-lite"/>
    </source>
</evidence>
<comment type="function">
    <text evidence="1 8">Tetrapolymerization of the monopyrrole PBG into the hydroxymethylbilane pre-uroporphyrinogen in several discrete steps.</text>
</comment>
<evidence type="ECO:0000256" key="7">
    <source>
        <dbReference type="ARBA" id="ARBA00048169"/>
    </source>
</evidence>
<evidence type="ECO:0000256" key="2">
    <source>
        <dbReference type="ARBA" id="ARBA00004735"/>
    </source>
</evidence>
<comment type="miscellaneous">
    <text evidence="8">The porphobilinogen subunits are added to the dipyrromethane group.</text>
</comment>
<evidence type="ECO:0000256" key="5">
    <source>
        <dbReference type="ARBA" id="ARBA00022679"/>
    </source>
</evidence>
<dbReference type="RefSeq" id="WP_237346533.1">
    <property type="nucleotide sequence ID" value="NZ_JABWGX010000020.1"/>
</dbReference>
<dbReference type="SUPFAM" id="SSF54782">
    <property type="entry name" value="Porphobilinogen deaminase (hydroxymethylbilane synthase), C-terminal domain"/>
    <property type="match status" value="1"/>
</dbReference>
<name>A0ABU0LIL6_XANAG</name>
<dbReference type="InterPro" id="IPR022419">
    <property type="entry name" value="Porphobilin_deaminase_cofac_BS"/>
</dbReference>
<comment type="pathway">
    <text evidence="2">Porphyrin-containing compound metabolism; protoporphyrin-IX biosynthesis; coproporphyrinogen-III from 5-aminolevulinate: step 2/4.</text>
</comment>
<dbReference type="GO" id="GO:0004418">
    <property type="term" value="F:hydroxymethylbilane synthase activity"/>
    <property type="evidence" value="ECO:0007669"/>
    <property type="project" value="UniProtKB-EC"/>
</dbReference>
<dbReference type="InterPro" id="IPR000860">
    <property type="entry name" value="HemC"/>
</dbReference>
<feature type="domain" description="Porphobilinogen deaminase C-terminal" evidence="11">
    <location>
        <begin position="249"/>
        <end position="314"/>
    </location>
</feature>
<protein>
    <recommendedName>
        <fullName evidence="8">Porphobilinogen deaminase</fullName>
        <shortName evidence="8">PBG</shortName>
        <ecNumber evidence="8">2.5.1.61</ecNumber>
    </recommendedName>
    <alternativeName>
        <fullName evidence="8">Hydroxymethylbilane synthase</fullName>
        <shortName evidence="8">HMBS</shortName>
    </alternativeName>
    <alternativeName>
        <fullName evidence="8">Pre-uroporphyrinogen synthase</fullName>
    </alternativeName>
</protein>
<dbReference type="SUPFAM" id="SSF53850">
    <property type="entry name" value="Periplasmic binding protein-like II"/>
    <property type="match status" value="1"/>
</dbReference>
<evidence type="ECO:0000256" key="3">
    <source>
        <dbReference type="ARBA" id="ARBA00005638"/>
    </source>
</evidence>
<dbReference type="InterPro" id="IPR022417">
    <property type="entry name" value="Porphobilin_deaminase_N"/>
</dbReference>
<evidence type="ECO:0000256" key="8">
    <source>
        <dbReference type="HAMAP-Rule" id="MF_00260"/>
    </source>
</evidence>
<comment type="cofactor">
    <cofactor evidence="8">
        <name>dipyrromethane</name>
        <dbReference type="ChEBI" id="CHEBI:60342"/>
    </cofactor>
    <text evidence="8">Binds 1 dipyrromethane group covalently.</text>
</comment>
<dbReference type="Pfam" id="PF01379">
    <property type="entry name" value="Porphobil_deam"/>
    <property type="match status" value="1"/>
</dbReference>
<feature type="compositionally biased region" description="Low complexity" evidence="9">
    <location>
        <begin position="10"/>
        <end position="21"/>
    </location>
</feature>
<dbReference type="PRINTS" id="PR00151">
    <property type="entry name" value="PORPHBDMNASE"/>
</dbReference>
<dbReference type="HAMAP" id="MF_00260">
    <property type="entry name" value="Porphobil_deam"/>
    <property type="match status" value="1"/>
</dbReference>
<evidence type="ECO:0000259" key="11">
    <source>
        <dbReference type="Pfam" id="PF03900"/>
    </source>
</evidence>
<comment type="similarity">
    <text evidence="3 8">Belongs to the HMBS family.</text>
</comment>
<dbReference type="EMBL" id="JAUSVY010000011">
    <property type="protein sequence ID" value="MDQ0506981.1"/>
    <property type="molecule type" value="Genomic_DNA"/>
</dbReference>
<dbReference type="PANTHER" id="PTHR11557:SF0">
    <property type="entry name" value="PORPHOBILINOGEN DEAMINASE"/>
    <property type="match status" value="1"/>
</dbReference>
<evidence type="ECO:0000256" key="4">
    <source>
        <dbReference type="ARBA" id="ARBA00011245"/>
    </source>
</evidence>
<dbReference type="NCBIfam" id="TIGR00212">
    <property type="entry name" value="hemC"/>
    <property type="match status" value="1"/>
</dbReference>
<dbReference type="PROSITE" id="PS00533">
    <property type="entry name" value="PORPHOBILINOGEN_DEAM"/>
    <property type="match status" value="1"/>
</dbReference>
<dbReference type="Proteomes" id="UP001241747">
    <property type="component" value="Unassembled WGS sequence"/>
</dbReference>
<feature type="domain" description="Porphobilinogen deaminase N-terminal" evidence="10">
    <location>
        <begin position="24"/>
        <end position="232"/>
    </location>
</feature>